<evidence type="ECO:0000313" key="6">
    <source>
        <dbReference type="Proteomes" id="UP000824890"/>
    </source>
</evidence>
<evidence type="ECO:0000313" key="5">
    <source>
        <dbReference type="EMBL" id="KAH0888820.1"/>
    </source>
</evidence>
<organism evidence="5 6">
    <name type="scientific">Brassica napus</name>
    <name type="common">Rape</name>
    <dbReference type="NCBI Taxonomy" id="3708"/>
    <lineage>
        <taxon>Eukaryota</taxon>
        <taxon>Viridiplantae</taxon>
        <taxon>Streptophyta</taxon>
        <taxon>Embryophyta</taxon>
        <taxon>Tracheophyta</taxon>
        <taxon>Spermatophyta</taxon>
        <taxon>Magnoliopsida</taxon>
        <taxon>eudicotyledons</taxon>
        <taxon>Gunneridae</taxon>
        <taxon>Pentapetalae</taxon>
        <taxon>rosids</taxon>
        <taxon>malvids</taxon>
        <taxon>Brassicales</taxon>
        <taxon>Brassicaceae</taxon>
        <taxon>Brassiceae</taxon>
        <taxon>Brassica</taxon>
    </lineage>
</organism>
<accession>A0ABQ8A9T1</accession>
<reference evidence="5 6" key="1">
    <citation type="submission" date="2021-05" db="EMBL/GenBank/DDBJ databases">
        <title>Genome Assembly of Synthetic Allotetraploid Brassica napus Reveals Homoeologous Exchanges between Subgenomes.</title>
        <authorList>
            <person name="Davis J.T."/>
        </authorList>
    </citation>
    <scope>NUCLEOTIDE SEQUENCE [LARGE SCALE GENOMIC DNA]</scope>
    <source>
        <strain evidence="6">cv. Da-Ae</strain>
        <tissue evidence="5">Seedling</tissue>
    </source>
</reference>
<dbReference type="EMBL" id="JAGKQM010000013">
    <property type="protein sequence ID" value="KAH0888820.1"/>
    <property type="molecule type" value="Genomic_DNA"/>
</dbReference>
<dbReference type="InterPro" id="IPR050306">
    <property type="entry name" value="PfkB_Carbo_kinase"/>
</dbReference>
<evidence type="ECO:0000256" key="2">
    <source>
        <dbReference type="ARBA" id="ARBA00022679"/>
    </source>
</evidence>
<dbReference type="Pfam" id="PF00294">
    <property type="entry name" value="PfkB"/>
    <property type="match status" value="1"/>
</dbReference>
<comment type="similarity">
    <text evidence="1">Belongs to the carbohydrate kinase PfkB family.</text>
</comment>
<sequence>MLIDFVPTESRVSLAGAPGFLKAPGGAPAIVAITVSCLGGRSAFIVKLGDDEFGHMLAGILRKNGVADQGINFDTGARTALAFVTLKADGDREFMFYRNHSADMLLRPDELNLDLIRSVRKSPLSIPHDLQEIQMEKYGVKPDAETLDIETQPLCLLCRLASTPAMFNSTLTEDESFLYPADGAIMITCILIDFGFYNK</sequence>
<keyword evidence="2" id="KW-0808">Transferase</keyword>
<dbReference type="InterPro" id="IPR029056">
    <property type="entry name" value="Ribokinase-like"/>
</dbReference>
<evidence type="ECO:0000259" key="4">
    <source>
        <dbReference type="Pfam" id="PF00294"/>
    </source>
</evidence>
<dbReference type="Proteomes" id="UP000824890">
    <property type="component" value="Unassembled WGS sequence"/>
</dbReference>
<name>A0ABQ8A9T1_BRANA</name>
<feature type="domain" description="Carbohydrate kinase PfkB" evidence="4">
    <location>
        <begin position="2"/>
        <end position="118"/>
    </location>
</feature>
<dbReference type="PANTHER" id="PTHR43085">
    <property type="entry name" value="HEXOKINASE FAMILY MEMBER"/>
    <property type="match status" value="1"/>
</dbReference>
<dbReference type="SUPFAM" id="SSF53613">
    <property type="entry name" value="Ribokinase-like"/>
    <property type="match status" value="1"/>
</dbReference>
<protein>
    <recommendedName>
        <fullName evidence="4">Carbohydrate kinase PfkB domain-containing protein</fullName>
    </recommendedName>
</protein>
<dbReference type="Gene3D" id="3.40.1190.20">
    <property type="match status" value="1"/>
</dbReference>
<keyword evidence="3" id="KW-0418">Kinase</keyword>
<keyword evidence="6" id="KW-1185">Reference proteome</keyword>
<evidence type="ECO:0000256" key="3">
    <source>
        <dbReference type="ARBA" id="ARBA00022777"/>
    </source>
</evidence>
<dbReference type="PANTHER" id="PTHR43085:SF21">
    <property type="entry name" value="FRUCTOKINASE-1-RELATED"/>
    <property type="match status" value="1"/>
</dbReference>
<dbReference type="InterPro" id="IPR011611">
    <property type="entry name" value="PfkB_dom"/>
</dbReference>
<proteinExistence type="inferred from homology"/>
<gene>
    <name evidence="5" type="ORF">HID58_051249</name>
</gene>
<comment type="caution">
    <text evidence="5">The sequence shown here is derived from an EMBL/GenBank/DDBJ whole genome shotgun (WGS) entry which is preliminary data.</text>
</comment>
<evidence type="ECO:0000256" key="1">
    <source>
        <dbReference type="ARBA" id="ARBA00010688"/>
    </source>
</evidence>